<dbReference type="AlphaFoldDB" id="A0A0B7AQ00"/>
<keyword evidence="1" id="KW-0472">Membrane</keyword>
<organism evidence="2">
    <name type="scientific">Arion vulgaris</name>
    <dbReference type="NCBI Taxonomy" id="1028688"/>
    <lineage>
        <taxon>Eukaryota</taxon>
        <taxon>Metazoa</taxon>
        <taxon>Spiralia</taxon>
        <taxon>Lophotrochozoa</taxon>
        <taxon>Mollusca</taxon>
        <taxon>Gastropoda</taxon>
        <taxon>Heterobranchia</taxon>
        <taxon>Euthyneura</taxon>
        <taxon>Panpulmonata</taxon>
        <taxon>Eupulmonata</taxon>
        <taxon>Stylommatophora</taxon>
        <taxon>Helicina</taxon>
        <taxon>Arionoidea</taxon>
        <taxon>Arionidae</taxon>
        <taxon>Arion</taxon>
    </lineage>
</organism>
<dbReference type="EMBL" id="HACG01035080">
    <property type="protein sequence ID" value="CEK81945.1"/>
    <property type="molecule type" value="Transcribed_RNA"/>
</dbReference>
<gene>
    <name evidence="2" type="primary">ORF128817</name>
</gene>
<reference evidence="2" key="1">
    <citation type="submission" date="2014-12" db="EMBL/GenBank/DDBJ databases">
        <title>Insight into the proteome of Arion vulgaris.</title>
        <authorList>
            <person name="Aradska J."/>
            <person name="Bulat T."/>
            <person name="Smidak R."/>
            <person name="Sarate P."/>
            <person name="Gangsoo J."/>
            <person name="Sialana F."/>
            <person name="Bilban M."/>
            <person name="Lubec G."/>
        </authorList>
    </citation>
    <scope>NUCLEOTIDE SEQUENCE</scope>
    <source>
        <tissue evidence="2">Skin</tissue>
    </source>
</reference>
<evidence type="ECO:0000313" key="2">
    <source>
        <dbReference type="EMBL" id="CEK81945.1"/>
    </source>
</evidence>
<protein>
    <submittedName>
        <fullName evidence="2">Uncharacterized protein</fullName>
    </submittedName>
</protein>
<sequence length="60" mass="6593">MYIRALDAFNAVQMICIFCLLLISINSNCLSCVMMLIETADFILPSFAGSDKNGQLTAEN</sequence>
<feature type="transmembrane region" description="Helical" evidence="1">
    <location>
        <begin position="12"/>
        <end position="37"/>
    </location>
</feature>
<keyword evidence="1" id="KW-0812">Transmembrane</keyword>
<proteinExistence type="predicted"/>
<accession>A0A0B7AQ00</accession>
<evidence type="ECO:0000256" key="1">
    <source>
        <dbReference type="SAM" id="Phobius"/>
    </source>
</evidence>
<name>A0A0B7AQ00_9EUPU</name>
<keyword evidence="1" id="KW-1133">Transmembrane helix</keyword>